<evidence type="ECO:0000313" key="6">
    <source>
        <dbReference type="Proteomes" id="UP001145087"/>
    </source>
</evidence>
<dbReference type="InterPro" id="IPR011050">
    <property type="entry name" value="Pectin_lyase_fold/virulence"/>
</dbReference>
<dbReference type="Proteomes" id="UP001145087">
    <property type="component" value="Unassembled WGS sequence"/>
</dbReference>
<evidence type="ECO:0000256" key="4">
    <source>
        <dbReference type="RuleBase" id="RU361169"/>
    </source>
</evidence>
<proteinExistence type="inferred from homology"/>
<reference evidence="5" key="1">
    <citation type="submission" date="2022-11" db="EMBL/GenBank/DDBJ databases">
        <title>Marilongibacter aestuarii gen. nov., sp. nov., isolated from tidal flat sediment.</title>
        <authorList>
            <person name="Jiayan W."/>
        </authorList>
    </citation>
    <scope>NUCLEOTIDE SEQUENCE</scope>
    <source>
        <strain evidence="5">Z1-6</strain>
    </source>
</reference>
<comment type="similarity">
    <text evidence="1 4">Belongs to the glycosyl hydrolase 28 family.</text>
</comment>
<dbReference type="InterPro" id="IPR051801">
    <property type="entry name" value="GH28_Enzymes"/>
</dbReference>
<evidence type="ECO:0000256" key="1">
    <source>
        <dbReference type="ARBA" id="ARBA00008834"/>
    </source>
</evidence>
<name>A0A9X3F427_9BACT</name>
<dbReference type="Gene3D" id="2.160.20.10">
    <property type="entry name" value="Single-stranded right-handed beta-helix, Pectin lyase-like"/>
    <property type="match status" value="1"/>
</dbReference>
<dbReference type="Pfam" id="PF00295">
    <property type="entry name" value="Glyco_hydro_28"/>
    <property type="match status" value="1"/>
</dbReference>
<evidence type="ECO:0000313" key="5">
    <source>
        <dbReference type="EMBL" id="MCY1719447.1"/>
    </source>
</evidence>
<comment type="caution">
    <text evidence="5">The sequence shown here is derived from an EMBL/GenBank/DDBJ whole genome shotgun (WGS) entry which is preliminary data.</text>
</comment>
<dbReference type="RefSeq" id="WP_343331784.1">
    <property type="nucleotide sequence ID" value="NZ_JAPOHD010000007.1"/>
</dbReference>
<dbReference type="PANTHER" id="PTHR31339">
    <property type="entry name" value="PECTIN LYASE-RELATED"/>
    <property type="match status" value="1"/>
</dbReference>
<dbReference type="SUPFAM" id="SSF51126">
    <property type="entry name" value="Pectin lyase-like"/>
    <property type="match status" value="2"/>
</dbReference>
<evidence type="ECO:0000256" key="2">
    <source>
        <dbReference type="ARBA" id="ARBA00022801"/>
    </source>
</evidence>
<sequence>MKFFLRHNYFSIPGLAVIAALFISGSVFTTEYFSKEYDLKQFNITDFGAVSDTTVLSTKAIQTAIDECSKNGGTVVIPAGNYKSGTLYFKDNVTLQIDRGATLFGSLHLKDYPENNPDYTFFRKGTLKRALIYAEKCTNIAITGDGTIDGQGAKFWIPKGAKVNSYSVRPYVIWMIKSRDIRIEGVRLRNSPLWMQHYLACDNLYIHNIDVFNHSNKNNDMMDIDGCHDVRISDCTGDTDDDGITFKSTSGRANKNVVVTNCILSSHCNAIKMGTESNTGFKNFAISNIVIRPSKVSDKYIYGRPEGIGGIALETVDGAEIDGVVISNIRIDGTLCPIFLRLGNRARKYFDEQSIERPGVLQNVSINNVVATGAQQIACSISGLPDYPVENISLSNISVEFEGGGTLEHINREVPEEEQSYPEFNMFGELPNYGFFIRHAQNINFSNIRLFTKNSDLRPALFLSDVQKSDFRDINMDSTEGNNCNIVVENSQHILFSGCRVNGPSSSFIRFKGNENQNIYIQNNLLPEVKQVFTPSETKVMNIRETGNIK</sequence>
<organism evidence="5 6">
    <name type="scientific">Draconibacterium aestuarii</name>
    <dbReference type="NCBI Taxonomy" id="2998507"/>
    <lineage>
        <taxon>Bacteria</taxon>
        <taxon>Pseudomonadati</taxon>
        <taxon>Bacteroidota</taxon>
        <taxon>Bacteroidia</taxon>
        <taxon>Marinilabiliales</taxon>
        <taxon>Prolixibacteraceae</taxon>
        <taxon>Draconibacterium</taxon>
    </lineage>
</organism>
<dbReference type="GO" id="GO:0005975">
    <property type="term" value="P:carbohydrate metabolic process"/>
    <property type="evidence" value="ECO:0007669"/>
    <property type="project" value="InterPro"/>
</dbReference>
<gene>
    <name evidence="5" type="ORF">OU798_03790</name>
</gene>
<dbReference type="EMBL" id="JAPOHD010000007">
    <property type="protein sequence ID" value="MCY1719447.1"/>
    <property type="molecule type" value="Genomic_DNA"/>
</dbReference>
<keyword evidence="3 4" id="KW-0326">Glycosidase</keyword>
<protein>
    <submittedName>
        <fullName evidence="5">Glycosyl hydrolase family 28 protein</fullName>
    </submittedName>
</protein>
<keyword evidence="2 4" id="KW-0378">Hydrolase</keyword>
<evidence type="ECO:0000256" key="3">
    <source>
        <dbReference type="ARBA" id="ARBA00023295"/>
    </source>
</evidence>
<dbReference type="InterPro" id="IPR012334">
    <property type="entry name" value="Pectin_lyas_fold"/>
</dbReference>
<accession>A0A9X3F427</accession>
<dbReference type="GO" id="GO:0004650">
    <property type="term" value="F:polygalacturonase activity"/>
    <property type="evidence" value="ECO:0007669"/>
    <property type="project" value="InterPro"/>
</dbReference>
<dbReference type="AlphaFoldDB" id="A0A9X3F427"/>
<dbReference type="PANTHER" id="PTHR31339:SF9">
    <property type="entry name" value="PLASMIN AND FIBRONECTIN-BINDING PROTEIN A"/>
    <property type="match status" value="1"/>
</dbReference>
<keyword evidence="6" id="KW-1185">Reference proteome</keyword>
<dbReference type="InterPro" id="IPR000743">
    <property type="entry name" value="Glyco_hydro_28"/>
</dbReference>